<protein>
    <submittedName>
        <fullName evidence="1">Uncharacterized protein</fullName>
    </submittedName>
</protein>
<organism evidence="1 2">
    <name type="scientific">Tectimicrobiota bacterium</name>
    <dbReference type="NCBI Taxonomy" id="2528274"/>
    <lineage>
        <taxon>Bacteria</taxon>
        <taxon>Pseudomonadati</taxon>
        <taxon>Nitrospinota/Tectimicrobiota group</taxon>
        <taxon>Candidatus Tectimicrobiota</taxon>
    </lineage>
</organism>
<gene>
    <name evidence="1" type="ORF">HY730_08755</name>
</gene>
<reference evidence="1" key="1">
    <citation type="submission" date="2020-07" db="EMBL/GenBank/DDBJ databases">
        <title>Huge and variable diversity of episymbiotic CPR bacteria and DPANN archaea in groundwater ecosystems.</title>
        <authorList>
            <person name="He C.Y."/>
            <person name="Keren R."/>
            <person name="Whittaker M."/>
            <person name="Farag I.F."/>
            <person name="Doudna J."/>
            <person name="Cate J.H.D."/>
            <person name="Banfield J.F."/>
        </authorList>
    </citation>
    <scope>NUCLEOTIDE SEQUENCE</scope>
    <source>
        <strain evidence="1">NC_groundwater_1482_Ag_S-0.65um_47_24</strain>
    </source>
</reference>
<evidence type="ECO:0000313" key="2">
    <source>
        <dbReference type="Proteomes" id="UP000772181"/>
    </source>
</evidence>
<dbReference type="GO" id="GO:0000155">
    <property type="term" value="F:phosphorelay sensor kinase activity"/>
    <property type="evidence" value="ECO:0007669"/>
    <property type="project" value="InterPro"/>
</dbReference>
<dbReference type="AlphaFoldDB" id="A0A933GM53"/>
<evidence type="ECO:0000313" key="1">
    <source>
        <dbReference type="EMBL" id="MBI4596448.1"/>
    </source>
</evidence>
<dbReference type="SUPFAM" id="SSF47384">
    <property type="entry name" value="Homodimeric domain of signal transducing histidine kinase"/>
    <property type="match status" value="1"/>
</dbReference>
<name>A0A933GM53_UNCTE</name>
<dbReference type="Proteomes" id="UP000772181">
    <property type="component" value="Unassembled WGS sequence"/>
</dbReference>
<dbReference type="InterPro" id="IPR036097">
    <property type="entry name" value="HisK_dim/P_sf"/>
</dbReference>
<proteinExistence type="predicted"/>
<comment type="caution">
    <text evidence="1">The sequence shown here is derived from an EMBL/GenBank/DDBJ whole genome shotgun (WGS) entry which is preliminary data.</text>
</comment>
<sequence>MMVLEMLRMKFKDEKGQSWIDMLEENAQRGSNLIKQVLTFARGSEGEITS</sequence>
<accession>A0A933GM53</accession>
<dbReference type="EMBL" id="JACQWF010000384">
    <property type="protein sequence ID" value="MBI4596448.1"/>
    <property type="molecule type" value="Genomic_DNA"/>
</dbReference>